<keyword evidence="3" id="KW-0203">Cytokinin biosynthesis</keyword>
<dbReference type="AlphaFoldDB" id="A0A6I6SQ36"/>
<dbReference type="OrthoDB" id="9801098at2"/>
<dbReference type="Gene3D" id="3.40.50.450">
    <property type="match status" value="1"/>
</dbReference>
<accession>A0A6I6SQ36</accession>
<keyword evidence="5" id="KW-1185">Reference proteome</keyword>
<comment type="similarity">
    <text evidence="2 3">Belongs to the LOG family.</text>
</comment>
<protein>
    <recommendedName>
        <fullName evidence="3">Cytokinin riboside 5'-monophosphate phosphoribohydrolase</fullName>
        <ecNumber evidence="3">3.2.2.n1</ecNumber>
    </recommendedName>
</protein>
<gene>
    <name evidence="4" type="ORF">EKK97_02590</name>
</gene>
<dbReference type="InterPro" id="IPR005269">
    <property type="entry name" value="LOG"/>
</dbReference>
<name>A0A6I6SQ36_9GAMM</name>
<sequence length="185" mass="19914">MSRFCVYLGSRDGRDPAFLEATRALGRELAARGHCLVYGGARIGLMGALANAVLEGGGDVIGVMPDHLVEREQAHQGLPTLIRVNNMHERKASMAAHADAFIALPGGIGTLEELFEAWTWQYLGLHDKPIGVLDTAGFYSPLLTFLDSTVEHGFLNARTRSCLIDAEEPAALLDALEARLAETAT</sequence>
<reference evidence="4 5" key="1">
    <citation type="submission" date="2019-01" db="EMBL/GenBank/DDBJ databases">
        <title>Complete genome of a denitifying bacterium Halomons sp. BC-M4-5.</title>
        <authorList>
            <person name="Wang L."/>
            <person name="Shao Z."/>
        </authorList>
    </citation>
    <scope>NUCLEOTIDE SEQUENCE [LARGE SCALE GENOMIC DNA]</scope>
    <source>
        <strain evidence="4 5">BC-M4-5</strain>
    </source>
</reference>
<evidence type="ECO:0000256" key="2">
    <source>
        <dbReference type="ARBA" id="ARBA00006763"/>
    </source>
</evidence>
<dbReference type="Pfam" id="PF03641">
    <property type="entry name" value="Lysine_decarbox"/>
    <property type="match status" value="1"/>
</dbReference>
<comment type="catalytic activity">
    <reaction evidence="1">
        <text>AMP + H2O = D-ribose 5-phosphate + adenine</text>
        <dbReference type="Rhea" id="RHEA:20129"/>
        <dbReference type="ChEBI" id="CHEBI:15377"/>
        <dbReference type="ChEBI" id="CHEBI:16708"/>
        <dbReference type="ChEBI" id="CHEBI:78346"/>
        <dbReference type="ChEBI" id="CHEBI:456215"/>
        <dbReference type="EC" id="3.2.2.4"/>
    </reaction>
</comment>
<dbReference type="GO" id="GO:0008714">
    <property type="term" value="F:AMP nucleosidase activity"/>
    <property type="evidence" value="ECO:0007669"/>
    <property type="project" value="UniProtKB-EC"/>
</dbReference>
<dbReference type="RefSeq" id="WP_159548721.1">
    <property type="nucleotide sequence ID" value="NZ_CP035042.1"/>
</dbReference>
<dbReference type="KEGG" id="htx:EKK97_02590"/>
<evidence type="ECO:0000313" key="4">
    <source>
        <dbReference type="EMBL" id="QHC48713.1"/>
    </source>
</evidence>
<dbReference type="InterPro" id="IPR031100">
    <property type="entry name" value="LOG_fam"/>
</dbReference>
<evidence type="ECO:0000313" key="5">
    <source>
        <dbReference type="Proteomes" id="UP000464013"/>
    </source>
</evidence>
<dbReference type="SUPFAM" id="SSF102405">
    <property type="entry name" value="MCP/YpsA-like"/>
    <property type="match status" value="1"/>
</dbReference>
<evidence type="ECO:0000256" key="3">
    <source>
        <dbReference type="RuleBase" id="RU363015"/>
    </source>
</evidence>
<dbReference type="PANTHER" id="PTHR31223:SF70">
    <property type="entry name" value="LOG FAMILY PROTEIN YJL055W"/>
    <property type="match status" value="1"/>
</dbReference>
<organism evidence="4 5">
    <name type="scientific">Billgrantia tianxiuensis</name>
    <dbReference type="NCBI Taxonomy" id="2497861"/>
    <lineage>
        <taxon>Bacteria</taxon>
        <taxon>Pseudomonadati</taxon>
        <taxon>Pseudomonadota</taxon>
        <taxon>Gammaproteobacteria</taxon>
        <taxon>Oceanospirillales</taxon>
        <taxon>Halomonadaceae</taxon>
        <taxon>Billgrantia</taxon>
    </lineage>
</organism>
<proteinExistence type="inferred from homology"/>
<dbReference type="GO" id="GO:0005829">
    <property type="term" value="C:cytosol"/>
    <property type="evidence" value="ECO:0007669"/>
    <property type="project" value="TreeGrafter"/>
</dbReference>
<dbReference type="EC" id="3.2.2.n1" evidence="3"/>
<keyword evidence="3" id="KW-0378">Hydrolase</keyword>
<dbReference type="NCBIfam" id="TIGR00730">
    <property type="entry name" value="Rossman fold protein, TIGR00730 family"/>
    <property type="match status" value="1"/>
</dbReference>
<dbReference type="PANTHER" id="PTHR31223">
    <property type="entry name" value="LOG FAMILY PROTEIN YJL055W"/>
    <property type="match status" value="1"/>
</dbReference>
<dbReference type="GO" id="GO:0009691">
    <property type="term" value="P:cytokinin biosynthetic process"/>
    <property type="evidence" value="ECO:0007669"/>
    <property type="project" value="UniProtKB-UniRule"/>
</dbReference>
<evidence type="ECO:0000256" key="1">
    <source>
        <dbReference type="ARBA" id="ARBA00000274"/>
    </source>
</evidence>
<dbReference type="Proteomes" id="UP000464013">
    <property type="component" value="Chromosome"/>
</dbReference>
<dbReference type="EMBL" id="CP035042">
    <property type="protein sequence ID" value="QHC48713.1"/>
    <property type="molecule type" value="Genomic_DNA"/>
</dbReference>